<comment type="caution">
    <text evidence="3">The sequence shown here is derived from an EMBL/GenBank/DDBJ whole genome shotgun (WGS) entry which is preliminary data.</text>
</comment>
<evidence type="ECO:0000256" key="1">
    <source>
        <dbReference type="SAM" id="Phobius"/>
    </source>
</evidence>
<sequence>MTLLKFTLVTSMLLCQATSHEVCKLGLVCPDMELLNGYCCGSHYEDACCFAQLTIVDLWYFWVGIGLAVLVLSCILIRIWACVINRRNVYVTLTRPNHPSEVEIEDHCYGSIRYPPPYQQSQSQPIAAKDTTQVVVEGNCPSASCFRGTLNGAVGEPL</sequence>
<reference evidence="3 4" key="1">
    <citation type="submission" date="2024-02" db="EMBL/GenBank/DDBJ databases">
        <authorList>
            <person name="Daric V."/>
            <person name="Darras S."/>
        </authorList>
    </citation>
    <scope>NUCLEOTIDE SEQUENCE [LARGE SCALE GENOMIC DNA]</scope>
</reference>
<organism evidence="3 4">
    <name type="scientific">Clavelina lepadiformis</name>
    <name type="common">Light-bulb sea squirt</name>
    <name type="synonym">Ascidia lepadiformis</name>
    <dbReference type="NCBI Taxonomy" id="159417"/>
    <lineage>
        <taxon>Eukaryota</taxon>
        <taxon>Metazoa</taxon>
        <taxon>Chordata</taxon>
        <taxon>Tunicata</taxon>
        <taxon>Ascidiacea</taxon>
        <taxon>Aplousobranchia</taxon>
        <taxon>Clavelinidae</taxon>
        <taxon>Clavelina</taxon>
    </lineage>
</organism>
<keyword evidence="4" id="KW-1185">Reference proteome</keyword>
<dbReference type="EMBL" id="CAWYQH010000001">
    <property type="protein sequence ID" value="CAK8671444.1"/>
    <property type="molecule type" value="Genomic_DNA"/>
</dbReference>
<evidence type="ECO:0000256" key="2">
    <source>
        <dbReference type="SAM" id="SignalP"/>
    </source>
</evidence>
<keyword evidence="2" id="KW-0732">Signal</keyword>
<feature type="chain" id="PRO_5046570022" evidence="2">
    <location>
        <begin position="20"/>
        <end position="158"/>
    </location>
</feature>
<keyword evidence="1" id="KW-0472">Membrane</keyword>
<evidence type="ECO:0000313" key="4">
    <source>
        <dbReference type="Proteomes" id="UP001642483"/>
    </source>
</evidence>
<proteinExistence type="predicted"/>
<keyword evidence="1" id="KW-0812">Transmembrane</keyword>
<protein>
    <submittedName>
        <fullName evidence="3">Uncharacterized protein</fullName>
    </submittedName>
</protein>
<accession>A0ABP0EVL5</accession>
<gene>
    <name evidence="3" type="ORF">CVLEPA_LOCUS506</name>
</gene>
<evidence type="ECO:0000313" key="3">
    <source>
        <dbReference type="EMBL" id="CAK8671444.1"/>
    </source>
</evidence>
<keyword evidence="1" id="KW-1133">Transmembrane helix</keyword>
<feature type="signal peptide" evidence="2">
    <location>
        <begin position="1"/>
        <end position="19"/>
    </location>
</feature>
<dbReference type="Proteomes" id="UP001642483">
    <property type="component" value="Unassembled WGS sequence"/>
</dbReference>
<feature type="transmembrane region" description="Helical" evidence="1">
    <location>
        <begin position="59"/>
        <end position="81"/>
    </location>
</feature>
<name>A0ABP0EVL5_CLALP</name>